<keyword evidence="1" id="KW-1133">Transmembrane helix</keyword>
<accession>A0A1A8A001</accession>
<reference evidence="2" key="2">
    <citation type="submission" date="2016-06" db="EMBL/GenBank/DDBJ databases">
        <title>The genome of a short-lived fish provides insights into sex chromosome evolution and the genetic control of aging.</title>
        <authorList>
            <person name="Reichwald K."/>
            <person name="Felder M."/>
            <person name="Petzold A."/>
            <person name="Koch P."/>
            <person name="Groth M."/>
            <person name="Platzer M."/>
        </authorList>
    </citation>
    <scope>NUCLEOTIDE SEQUENCE</scope>
    <source>
        <tissue evidence="2">Brain</tissue>
    </source>
</reference>
<keyword evidence="1" id="KW-0812">Transmembrane</keyword>
<dbReference type="EMBL" id="HADY01009987">
    <property type="protein sequence ID" value="SBP48472.1"/>
    <property type="molecule type" value="Transcribed_RNA"/>
</dbReference>
<reference evidence="2" key="1">
    <citation type="submission" date="2016-05" db="EMBL/GenBank/DDBJ databases">
        <authorList>
            <person name="Lavstsen T."/>
            <person name="Jespersen J.S."/>
        </authorList>
    </citation>
    <scope>NUCLEOTIDE SEQUENCE</scope>
    <source>
        <tissue evidence="2">Brain</tissue>
    </source>
</reference>
<feature type="transmembrane region" description="Helical" evidence="1">
    <location>
        <begin position="12"/>
        <end position="27"/>
    </location>
</feature>
<keyword evidence="1" id="KW-0472">Membrane</keyword>
<evidence type="ECO:0000313" key="2">
    <source>
        <dbReference type="EMBL" id="SBP48472.1"/>
    </source>
</evidence>
<protein>
    <submittedName>
        <fullName evidence="2">COMM domain containing 7</fullName>
    </submittedName>
</protein>
<gene>
    <name evidence="2" type="primary">COMMD7</name>
</gene>
<name>A0A1A8A001_NOTFU</name>
<feature type="non-terminal residue" evidence="2">
    <location>
        <position position="1"/>
    </location>
</feature>
<proteinExistence type="predicted"/>
<organism evidence="2">
    <name type="scientific">Nothobranchius furzeri</name>
    <name type="common">Turquoise killifish</name>
    <dbReference type="NCBI Taxonomy" id="105023"/>
    <lineage>
        <taxon>Eukaryota</taxon>
        <taxon>Metazoa</taxon>
        <taxon>Chordata</taxon>
        <taxon>Craniata</taxon>
        <taxon>Vertebrata</taxon>
        <taxon>Euteleostomi</taxon>
        <taxon>Actinopterygii</taxon>
        <taxon>Neopterygii</taxon>
        <taxon>Teleostei</taxon>
        <taxon>Neoteleostei</taxon>
        <taxon>Acanthomorphata</taxon>
        <taxon>Ovalentaria</taxon>
        <taxon>Atherinomorphae</taxon>
        <taxon>Cyprinodontiformes</taxon>
        <taxon>Nothobranchiidae</taxon>
        <taxon>Nothobranchius</taxon>
    </lineage>
</organism>
<evidence type="ECO:0000256" key="1">
    <source>
        <dbReference type="SAM" id="Phobius"/>
    </source>
</evidence>
<sequence length="43" mass="5038">SVLLVSQGKTHMLVLFVPLQTLGRVPLRRQIRMRLWKLLILTL</sequence>
<dbReference type="AlphaFoldDB" id="A0A1A8A001"/>